<evidence type="ECO:0000313" key="2">
    <source>
        <dbReference type="EMBL" id="ACB54279.1"/>
    </source>
</evidence>
<sequence length="95" mass="10379">MRTSLNNVGKRISITLSDEILEDLEIWAQQRGQTVAGLAALLVEKAVTEAQISTIKLSEDTSASLRELAKEEGLTPAALAQKLLVKALKQKDYDK</sequence>
<dbReference type="InterPro" id="IPR012869">
    <property type="entry name" value="RHH_5"/>
</dbReference>
<dbReference type="STRING" id="43989.cce_4933"/>
<protein>
    <recommendedName>
        <fullName evidence="1">CopG-like ribbon-helix-helix domain-containing protein</fullName>
    </recommendedName>
</protein>
<keyword evidence="3" id="KW-1185">Reference proteome</keyword>
<dbReference type="Proteomes" id="UP000001203">
    <property type="component" value="Chromosome linear"/>
</dbReference>
<dbReference type="Pfam" id="PF07878">
    <property type="entry name" value="RHH_5"/>
    <property type="match status" value="1"/>
</dbReference>
<dbReference type="KEGG" id="cyt:cce_4933"/>
<dbReference type="EMBL" id="CP000807">
    <property type="protein sequence ID" value="ACB54279.1"/>
    <property type="molecule type" value="Genomic_DNA"/>
</dbReference>
<dbReference type="GO" id="GO:0006355">
    <property type="term" value="P:regulation of DNA-templated transcription"/>
    <property type="evidence" value="ECO:0007669"/>
    <property type="project" value="InterPro"/>
</dbReference>
<gene>
    <name evidence="2" type="ordered locus">cce_4933</name>
</gene>
<evidence type="ECO:0000313" key="3">
    <source>
        <dbReference type="Proteomes" id="UP000001203"/>
    </source>
</evidence>
<feature type="domain" description="CopG-like ribbon-helix-helix" evidence="1">
    <location>
        <begin position="9"/>
        <end position="51"/>
    </location>
</feature>
<dbReference type="HOGENOM" id="CLU_2368156_0_0_3"/>
<accession>B1X2B8</accession>
<name>B1X2B8_CROS5</name>
<organism evidence="2 3">
    <name type="scientific">Crocosphaera subtropica (strain ATCC 51142 / BH68)</name>
    <name type="common">Cyanothece sp. (strain ATCC 51142)</name>
    <dbReference type="NCBI Taxonomy" id="43989"/>
    <lineage>
        <taxon>Bacteria</taxon>
        <taxon>Bacillati</taxon>
        <taxon>Cyanobacteriota</taxon>
        <taxon>Cyanophyceae</taxon>
        <taxon>Oscillatoriophycideae</taxon>
        <taxon>Chroococcales</taxon>
        <taxon>Aphanothecaceae</taxon>
        <taxon>Crocosphaera</taxon>
        <taxon>Crocosphaera subtropica</taxon>
    </lineage>
</organism>
<proteinExistence type="predicted"/>
<dbReference type="AlphaFoldDB" id="B1X2B8"/>
<dbReference type="InterPro" id="IPR013321">
    <property type="entry name" value="Arc_rbn_hlx_hlx"/>
</dbReference>
<dbReference type="Gene3D" id="1.10.1220.10">
    <property type="entry name" value="Met repressor-like"/>
    <property type="match status" value="1"/>
</dbReference>
<reference evidence="2 3" key="1">
    <citation type="journal article" date="2008" name="Proc. Natl. Acad. Sci. U.S.A.">
        <title>The genome of Cyanothece 51142, a unicellular diazotrophic cyanobacterium important in the marine nitrogen cycle.</title>
        <authorList>
            <person name="Welsh E.A."/>
            <person name="Liberton M."/>
            <person name="Stoeckel J."/>
            <person name="Loh T."/>
            <person name="Elvitigala T."/>
            <person name="Wang C."/>
            <person name="Wollam A."/>
            <person name="Fulton R.S."/>
            <person name="Clifton S.W."/>
            <person name="Jacobs J.M."/>
            <person name="Aurora R."/>
            <person name="Ghosh B.K."/>
            <person name="Sherman L.A."/>
            <person name="Smith R.D."/>
            <person name="Wilson R.K."/>
            <person name="Pakrasi H.B."/>
        </authorList>
    </citation>
    <scope>NUCLEOTIDE SEQUENCE [LARGE SCALE GENOMIC DNA]</scope>
    <source>
        <strain evidence="3">ATCC 51142 / BH68</strain>
    </source>
</reference>
<evidence type="ECO:0000259" key="1">
    <source>
        <dbReference type="Pfam" id="PF07878"/>
    </source>
</evidence>